<dbReference type="eggNOG" id="ENOG502QTQS">
    <property type="taxonomic scope" value="Eukaryota"/>
</dbReference>
<evidence type="ECO:0000313" key="7">
    <source>
        <dbReference type="Proteomes" id="UP001652624"/>
    </source>
</evidence>
<dbReference type="SUPFAM" id="SSF159141">
    <property type="entry name" value="HIN-2000 domain-like"/>
    <property type="match status" value="4"/>
</dbReference>
<evidence type="ECO:0000256" key="2">
    <source>
        <dbReference type="ARBA" id="ARBA00008647"/>
    </source>
</evidence>
<dbReference type="InParanoid" id="A0A1S3WKR7"/>
<feature type="domain" description="HIN-200" evidence="6">
    <location>
        <begin position="438"/>
        <end position="635"/>
    </location>
</feature>
<evidence type="ECO:0000259" key="6">
    <source>
        <dbReference type="PROSITE" id="PS50834"/>
    </source>
</evidence>
<dbReference type="PANTHER" id="PTHR12200">
    <property type="entry name" value="INTERFERON-INDUCIBLE PROTEIN AIM2 FAMILY MEMBER"/>
    <property type="match status" value="1"/>
</dbReference>
<dbReference type="InterPro" id="IPR012340">
    <property type="entry name" value="NA-bd_OB-fold"/>
</dbReference>
<dbReference type="InterPro" id="IPR040205">
    <property type="entry name" value="HIN-200"/>
</dbReference>
<dbReference type="PROSITE" id="PS50824">
    <property type="entry name" value="DAPIN"/>
    <property type="match status" value="1"/>
</dbReference>
<evidence type="ECO:0000256" key="1">
    <source>
        <dbReference type="ARBA" id="ARBA00004123"/>
    </source>
</evidence>
<dbReference type="InterPro" id="IPR004021">
    <property type="entry name" value="HIN200/IF120x"/>
</dbReference>
<feature type="compositionally biased region" description="Low complexity" evidence="4">
    <location>
        <begin position="109"/>
        <end position="122"/>
    </location>
</feature>
<dbReference type="PANTHER" id="PTHR12200:SF25">
    <property type="entry name" value="PYRIN AND HIN DOMAIN-CONTAINING PROTEIN 1"/>
    <property type="match status" value="1"/>
</dbReference>
<sequence length="646" mass="72674">MVNEYKKIVLQKGLDPLNEYHFRMVKSLLATELKLTKTMQKDYDKIQIADLMEEKFPGVVCVEKLINIMKDVPELKDIMNTLKKEKTRVANKLRARGTAGERSTEEEPTTSGTTTSRGTETATPRKKKKTANDSTETKTPASQKQTPKASHPPPAPASTSASTSASTQPSTSQTEEPKQQATPKAAGPSSILQNEPMTVMVVTATKIFDYESPEKRKITMFHATVVTEKDVFHVKVFNPQLKNKFTSRNIIIMSNYFKNKGFLEVKESSSVTEAGPEQNMTVSKIIIKTAKETPKIIHLQSQASGTIVTGSFKFQKKSIKGTKTIYEIQDDTGTMDVVGEGRWHDMACDEGDQLQLTCFQLRIKEHKRILTTETHSFMQIKKNPKQKNSASVHTQPPQQQSQTPEASTLEESKLQTPQMPPPTKYKMCTSEKEEERNNVPDEPPREVGTQPDPKEVVVLKVTDSFAYEGILGEKWMFHATVATESQFFRVKVFDISLMNIFTPGSIIGISQYISRAGFLEIYSVSSVSVLTHHRQMTIPKALMNAATATPQIRRLSLEAPGTCVNGVYEVFEKIIRNACIYYKIQDHTGMMEVLVYGRLTSILCDRGDKVELICFELSEDRKQLRSIAHSFLKVFRASRNDIITFF</sequence>
<comment type="subcellular location">
    <subcellularLocation>
        <location evidence="1">Nucleus</location>
    </subcellularLocation>
</comment>
<name>A0A1S3WKR7_ERIEU</name>
<feature type="compositionally biased region" description="Polar residues" evidence="4">
    <location>
        <begin position="132"/>
        <end position="144"/>
    </location>
</feature>
<dbReference type="GO" id="GO:0003690">
    <property type="term" value="F:double-stranded DNA binding"/>
    <property type="evidence" value="ECO:0007669"/>
    <property type="project" value="TreeGrafter"/>
</dbReference>
<protein>
    <submittedName>
        <fullName evidence="8">Gamma-interferon-inducible protein 16-like</fullName>
    </submittedName>
</protein>
<dbReference type="GO" id="GO:0002218">
    <property type="term" value="P:activation of innate immune response"/>
    <property type="evidence" value="ECO:0007669"/>
    <property type="project" value="InterPro"/>
</dbReference>
<keyword evidence="3" id="KW-0539">Nucleus</keyword>
<feature type="region of interest" description="Disordered" evidence="4">
    <location>
        <begin position="375"/>
        <end position="452"/>
    </location>
</feature>
<dbReference type="Pfam" id="PF02760">
    <property type="entry name" value="HIN"/>
    <property type="match status" value="2"/>
</dbReference>
<gene>
    <name evidence="8" type="primary">LOC103120219</name>
</gene>
<dbReference type="Gene3D" id="2.40.50.140">
    <property type="entry name" value="Nucleic acid-binding proteins"/>
    <property type="match status" value="4"/>
</dbReference>
<dbReference type="CDD" id="cd08305">
    <property type="entry name" value="Pyrin"/>
    <property type="match status" value="1"/>
</dbReference>
<evidence type="ECO:0000313" key="8">
    <source>
        <dbReference type="RefSeq" id="XP_016046966.2"/>
    </source>
</evidence>
<dbReference type="GO" id="GO:0005730">
    <property type="term" value="C:nucleolus"/>
    <property type="evidence" value="ECO:0007669"/>
    <property type="project" value="TreeGrafter"/>
</dbReference>
<dbReference type="Gene3D" id="1.10.533.10">
    <property type="entry name" value="Death Domain, Fas"/>
    <property type="match status" value="1"/>
</dbReference>
<dbReference type="InterPro" id="IPR011029">
    <property type="entry name" value="DEATH-like_dom_sf"/>
</dbReference>
<evidence type="ECO:0000259" key="5">
    <source>
        <dbReference type="PROSITE" id="PS50824"/>
    </source>
</evidence>
<dbReference type="SMART" id="SM01289">
    <property type="entry name" value="PYRIN"/>
    <property type="match status" value="1"/>
</dbReference>
<feature type="compositionally biased region" description="Basic and acidic residues" evidence="4">
    <location>
        <begin position="429"/>
        <end position="445"/>
    </location>
</feature>
<organism evidence="7 8">
    <name type="scientific">Erinaceus europaeus</name>
    <name type="common">Western European hedgehog</name>
    <dbReference type="NCBI Taxonomy" id="9365"/>
    <lineage>
        <taxon>Eukaryota</taxon>
        <taxon>Metazoa</taxon>
        <taxon>Chordata</taxon>
        <taxon>Craniata</taxon>
        <taxon>Vertebrata</taxon>
        <taxon>Euteleostomi</taxon>
        <taxon>Mammalia</taxon>
        <taxon>Eutheria</taxon>
        <taxon>Laurasiatheria</taxon>
        <taxon>Eulipotyphla</taxon>
        <taxon>Erinaceidae</taxon>
        <taxon>Erinaceinae</taxon>
        <taxon>Erinaceus</taxon>
    </lineage>
</organism>
<feature type="domain" description="Pyrin" evidence="5">
    <location>
        <begin position="1"/>
        <end position="88"/>
    </location>
</feature>
<feature type="domain" description="HIN-200" evidence="6">
    <location>
        <begin position="181"/>
        <end position="381"/>
    </location>
</feature>
<dbReference type="GO" id="GO:0035458">
    <property type="term" value="P:cellular response to interferon-beta"/>
    <property type="evidence" value="ECO:0007669"/>
    <property type="project" value="InterPro"/>
</dbReference>
<dbReference type="STRING" id="9365.ENSEEUP00000005334"/>
<evidence type="ECO:0000256" key="4">
    <source>
        <dbReference type="SAM" id="MobiDB-lite"/>
    </source>
</evidence>
<dbReference type="GO" id="GO:0005654">
    <property type="term" value="C:nucleoplasm"/>
    <property type="evidence" value="ECO:0007669"/>
    <property type="project" value="TreeGrafter"/>
</dbReference>
<keyword evidence="7" id="KW-1185">Reference proteome</keyword>
<accession>A0A1S3WKR7</accession>
<feature type="compositionally biased region" description="Low complexity" evidence="4">
    <location>
        <begin position="394"/>
        <end position="404"/>
    </location>
</feature>
<evidence type="ECO:0000256" key="3">
    <source>
        <dbReference type="ARBA" id="ARBA00023242"/>
    </source>
</evidence>
<dbReference type="InterPro" id="IPR004020">
    <property type="entry name" value="DAPIN"/>
</dbReference>
<feature type="region of interest" description="Disordered" evidence="4">
    <location>
        <begin position="89"/>
        <end position="192"/>
    </location>
</feature>
<dbReference type="GO" id="GO:0005829">
    <property type="term" value="C:cytosol"/>
    <property type="evidence" value="ECO:0007669"/>
    <property type="project" value="TreeGrafter"/>
</dbReference>
<dbReference type="RefSeq" id="XP_016046966.2">
    <property type="nucleotide sequence ID" value="XM_016191480.2"/>
</dbReference>
<dbReference type="Pfam" id="PF02758">
    <property type="entry name" value="PYRIN"/>
    <property type="match status" value="1"/>
</dbReference>
<reference evidence="8" key="1">
    <citation type="submission" date="2025-08" db="UniProtKB">
        <authorList>
            <consortium name="RefSeq"/>
        </authorList>
    </citation>
    <scope>IDENTIFICATION</scope>
</reference>
<proteinExistence type="inferred from homology"/>
<dbReference type="GeneID" id="103120219"/>
<dbReference type="Proteomes" id="UP001652624">
    <property type="component" value="Chromosome 9"/>
</dbReference>
<dbReference type="OrthoDB" id="9622064at2759"/>
<feature type="compositionally biased region" description="Low complexity" evidence="4">
    <location>
        <begin position="157"/>
        <end position="174"/>
    </location>
</feature>
<dbReference type="PROSITE" id="PS50834">
    <property type="entry name" value="HIN_200"/>
    <property type="match status" value="2"/>
</dbReference>
<comment type="similarity">
    <text evidence="2">Belongs to the HIN-200 family.</text>
</comment>